<feature type="transmembrane region" description="Helical" evidence="4">
    <location>
        <begin position="170"/>
        <end position="190"/>
    </location>
</feature>
<dbReference type="GO" id="GO:0043565">
    <property type="term" value="F:sequence-specific DNA binding"/>
    <property type="evidence" value="ECO:0007669"/>
    <property type="project" value="InterPro"/>
</dbReference>
<dbReference type="GO" id="GO:0003700">
    <property type="term" value="F:DNA-binding transcription factor activity"/>
    <property type="evidence" value="ECO:0007669"/>
    <property type="project" value="InterPro"/>
</dbReference>
<evidence type="ECO:0000256" key="4">
    <source>
        <dbReference type="SAM" id="Phobius"/>
    </source>
</evidence>
<keyword evidence="1" id="KW-0805">Transcription regulation</keyword>
<protein>
    <recommendedName>
        <fullName evidence="5">HTH araC/xylS-type domain-containing protein</fullName>
    </recommendedName>
</protein>
<evidence type="ECO:0000256" key="3">
    <source>
        <dbReference type="ARBA" id="ARBA00023163"/>
    </source>
</evidence>
<name>A0A316LFP9_9FLAO</name>
<dbReference type="PROSITE" id="PS01124">
    <property type="entry name" value="HTH_ARAC_FAMILY_2"/>
    <property type="match status" value="1"/>
</dbReference>
<evidence type="ECO:0000256" key="1">
    <source>
        <dbReference type="ARBA" id="ARBA00023015"/>
    </source>
</evidence>
<comment type="caution">
    <text evidence="6">The sequence shown here is derived from an EMBL/GenBank/DDBJ whole genome shotgun (WGS) entry which is preliminary data.</text>
</comment>
<gene>
    <name evidence="6" type="ORF">DKG77_11855</name>
</gene>
<keyword evidence="3" id="KW-0804">Transcription</keyword>
<dbReference type="RefSeq" id="WP_109663231.1">
    <property type="nucleotide sequence ID" value="NZ_QGEG01000002.1"/>
</dbReference>
<organism evidence="6 7">
    <name type="scientific">Flagellimonas aquimarina</name>
    <dbReference type="NCBI Taxonomy" id="2201895"/>
    <lineage>
        <taxon>Bacteria</taxon>
        <taxon>Pseudomonadati</taxon>
        <taxon>Bacteroidota</taxon>
        <taxon>Flavobacteriia</taxon>
        <taxon>Flavobacteriales</taxon>
        <taxon>Flavobacteriaceae</taxon>
        <taxon>Flagellimonas</taxon>
    </lineage>
</organism>
<feature type="domain" description="HTH araC/xylS-type" evidence="5">
    <location>
        <begin position="254"/>
        <end position="361"/>
    </location>
</feature>
<dbReference type="EMBL" id="QGEG01000002">
    <property type="protein sequence ID" value="PWL38920.1"/>
    <property type="molecule type" value="Genomic_DNA"/>
</dbReference>
<dbReference type="OrthoDB" id="704028at2"/>
<reference evidence="6 7" key="1">
    <citation type="submission" date="2018-05" db="EMBL/GenBank/DDBJ databases">
        <title>Complete genome sequence of Flagellimonas aquimarina ECD12 isolated from seaweed Ecklonia cava.</title>
        <authorList>
            <person name="Choi S."/>
            <person name="Seong C."/>
        </authorList>
    </citation>
    <scope>NUCLEOTIDE SEQUENCE [LARGE SCALE GENOMIC DNA]</scope>
    <source>
        <strain evidence="6 7">ECD12</strain>
    </source>
</reference>
<evidence type="ECO:0000256" key="2">
    <source>
        <dbReference type="ARBA" id="ARBA00023125"/>
    </source>
</evidence>
<dbReference type="Gene3D" id="1.10.10.60">
    <property type="entry name" value="Homeodomain-like"/>
    <property type="match status" value="2"/>
</dbReference>
<feature type="transmembrane region" description="Helical" evidence="4">
    <location>
        <begin position="128"/>
        <end position="149"/>
    </location>
</feature>
<feature type="transmembrane region" description="Helical" evidence="4">
    <location>
        <begin position="37"/>
        <end position="56"/>
    </location>
</feature>
<dbReference type="PANTHER" id="PTHR43280:SF2">
    <property type="entry name" value="HTH-TYPE TRANSCRIPTIONAL REGULATOR EXSA"/>
    <property type="match status" value="1"/>
</dbReference>
<keyword evidence="2" id="KW-0238">DNA-binding</keyword>
<feature type="transmembrane region" description="Helical" evidence="4">
    <location>
        <begin position="97"/>
        <end position="116"/>
    </location>
</feature>
<dbReference type="SMART" id="SM00342">
    <property type="entry name" value="HTH_ARAC"/>
    <property type="match status" value="1"/>
</dbReference>
<dbReference type="SUPFAM" id="SSF46689">
    <property type="entry name" value="Homeodomain-like"/>
    <property type="match status" value="1"/>
</dbReference>
<sequence length="366" mass="42957">MNQAYPDLIYNGVMLCINIQLLLISVFYFYKRQLRLVILGALCFFIGAIFINNLYWNIVKESFFLSLLLGAGKNLFFGPLIYLYVSTAQTPKKRLKKHVLAHLTFPFIIHIAYLTIKFGYSSFYTQNYYWTVISLGYVLVAISLFYLVFGIIEFKKNKVKPLSPRVKRRYGYFMHVLLSYYFAINLYNILPYLTNSPFFAANFFTLNRYVFMPIGLLINTYLLLFSITEFFKFKSLFVPSRLYQKTDIDPAGMNELTIKLREHLIEGKLYTDPNLTISNLAKELRVDKSRLSHYFKEQETSFRKYLNSIRVSEFKTLLLSKEFENYNLTGLSTMVGFQSETTFFRVFKEIEGITPSEFQQKNSTGL</sequence>
<dbReference type="InterPro" id="IPR018060">
    <property type="entry name" value="HTH_AraC"/>
</dbReference>
<evidence type="ECO:0000313" key="6">
    <source>
        <dbReference type="EMBL" id="PWL38920.1"/>
    </source>
</evidence>
<keyword evidence="4" id="KW-0472">Membrane</keyword>
<dbReference type="Proteomes" id="UP000245762">
    <property type="component" value="Unassembled WGS sequence"/>
</dbReference>
<feature type="transmembrane region" description="Helical" evidence="4">
    <location>
        <begin position="12"/>
        <end position="30"/>
    </location>
</feature>
<feature type="transmembrane region" description="Helical" evidence="4">
    <location>
        <begin position="62"/>
        <end position="85"/>
    </location>
</feature>
<dbReference type="InterPro" id="IPR009057">
    <property type="entry name" value="Homeodomain-like_sf"/>
</dbReference>
<dbReference type="PANTHER" id="PTHR43280">
    <property type="entry name" value="ARAC-FAMILY TRANSCRIPTIONAL REGULATOR"/>
    <property type="match status" value="1"/>
</dbReference>
<evidence type="ECO:0000313" key="7">
    <source>
        <dbReference type="Proteomes" id="UP000245762"/>
    </source>
</evidence>
<evidence type="ECO:0000259" key="5">
    <source>
        <dbReference type="PROSITE" id="PS01124"/>
    </source>
</evidence>
<proteinExistence type="predicted"/>
<dbReference type="AlphaFoldDB" id="A0A316LFP9"/>
<feature type="transmembrane region" description="Helical" evidence="4">
    <location>
        <begin position="210"/>
        <end position="231"/>
    </location>
</feature>
<keyword evidence="4" id="KW-1133">Transmembrane helix</keyword>
<keyword evidence="4" id="KW-0812">Transmembrane</keyword>
<dbReference type="Pfam" id="PF12833">
    <property type="entry name" value="HTH_18"/>
    <property type="match status" value="1"/>
</dbReference>
<accession>A0A316LFP9</accession>
<keyword evidence="7" id="KW-1185">Reference proteome</keyword>